<dbReference type="GO" id="GO:0036297">
    <property type="term" value="P:interstrand cross-link repair"/>
    <property type="evidence" value="ECO:0007669"/>
    <property type="project" value="InterPro"/>
</dbReference>
<dbReference type="Gene3D" id="1.10.150.20">
    <property type="entry name" value="5' to 3' exonuclease, C-terminal subdomain"/>
    <property type="match status" value="1"/>
</dbReference>
<protein>
    <recommendedName>
        <fullName evidence="7">Fanconi anemia core complex-associated protein 24</fullName>
    </recommendedName>
</protein>
<dbReference type="InterPro" id="IPR010994">
    <property type="entry name" value="RuvA_2-like"/>
</dbReference>
<accession>A0A8C5NYB0</accession>
<organism evidence="5 6">
    <name type="scientific">Jaculus jaculus</name>
    <name type="common">Lesser Egyptian jerboa</name>
    <dbReference type="NCBI Taxonomy" id="51337"/>
    <lineage>
        <taxon>Eukaryota</taxon>
        <taxon>Metazoa</taxon>
        <taxon>Chordata</taxon>
        <taxon>Craniata</taxon>
        <taxon>Vertebrata</taxon>
        <taxon>Euteleostomi</taxon>
        <taxon>Mammalia</taxon>
        <taxon>Eutheria</taxon>
        <taxon>Euarchontoglires</taxon>
        <taxon>Glires</taxon>
        <taxon>Rodentia</taxon>
        <taxon>Myomorpha</taxon>
        <taxon>Dipodoidea</taxon>
        <taxon>Dipodidae</taxon>
        <taxon>Dipodinae</taxon>
        <taxon>Jaculus</taxon>
    </lineage>
</organism>
<dbReference type="FunFam" id="1.10.150.20:FF:000046">
    <property type="entry name" value="Fanconi anemia core complex-associated protein 24"/>
    <property type="match status" value="1"/>
</dbReference>
<dbReference type="PANTHER" id="PTHR31786">
    <property type="entry name" value="FANCONI ANEMIA CORE COMPLEX-ASSOCIATED PROTEIN 24"/>
    <property type="match status" value="1"/>
</dbReference>
<dbReference type="GeneTree" id="ENSGT00390000009456"/>
<dbReference type="InterPro" id="IPR040646">
    <property type="entry name" value="PND"/>
</dbReference>
<evidence type="ECO:0000259" key="4">
    <source>
        <dbReference type="Pfam" id="PF17949"/>
    </source>
</evidence>
<dbReference type="SUPFAM" id="SSF47781">
    <property type="entry name" value="RuvA domain 2-like"/>
    <property type="match status" value="1"/>
</dbReference>
<sequence>MDWNPADGTGPVHVPLGHVVANEKWRGSQLAQEMQGHKPWQFPSHPPFPLCNSISKTESTKTACPPEGAPVPHGDFPFQVQEQAREPSRNPFLRKRRSVLSEASLVRTVQQIPGVGRVKAPLLLQRFSSIQRLSNASIQELEPVVGQAAAQHIHAFFTQLR</sequence>
<dbReference type="Pfam" id="PF17949">
    <property type="entry name" value="PND"/>
    <property type="match status" value="1"/>
</dbReference>
<dbReference type="InterPro" id="IPR026985">
    <property type="entry name" value="FAAP24"/>
</dbReference>
<dbReference type="GO" id="GO:0043240">
    <property type="term" value="C:Fanconi anaemia nuclear complex"/>
    <property type="evidence" value="ECO:0007669"/>
    <property type="project" value="InterPro"/>
</dbReference>
<evidence type="ECO:0008006" key="7">
    <source>
        <dbReference type="Google" id="ProtNLM"/>
    </source>
</evidence>
<keyword evidence="2" id="KW-0234">DNA repair</keyword>
<reference evidence="5" key="1">
    <citation type="submission" date="2025-08" db="UniProtKB">
        <authorList>
            <consortium name="Ensembl"/>
        </authorList>
    </citation>
    <scope>IDENTIFICATION</scope>
</reference>
<keyword evidence="1" id="KW-0227">DNA damage</keyword>
<evidence type="ECO:0000313" key="6">
    <source>
        <dbReference type="Proteomes" id="UP000694385"/>
    </source>
</evidence>
<reference evidence="5" key="2">
    <citation type="submission" date="2025-09" db="UniProtKB">
        <authorList>
            <consortium name="Ensembl"/>
        </authorList>
    </citation>
    <scope>IDENTIFICATION</scope>
</reference>
<keyword evidence="6" id="KW-1185">Reference proteome</keyword>
<dbReference type="Gene3D" id="3.40.50.10130">
    <property type="match status" value="1"/>
</dbReference>
<dbReference type="Ensembl" id="ENSJJAT00000014980.1">
    <property type="protein sequence ID" value="ENSJJAP00000008549.1"/>
    <property type="gene ID" value="ENSJJAG00000012680.1"/>
</dbReference>
<evidence type="ECO:0000256" key="2">
    <source>
        <dbReference type="ARBA" id="ARBA00023204"/>
    </source>
</evidence>
<dbReference type="Pfam" id="PF12826">
    <property type="entry name" value="HHH_2"/>
    <property type="match status" value="1"/>
</dbReference>
<name>A0A8C5NYB0_JACJA</name>
<dbReference type="GO" id="GO:0003682">
    <property type="term" value="F:chromatin binding"/>
    <property type="evidence" value="ECO:0007669"/>
    <property type="project" value="TreeGrafter"/>
</dbReference>
<evidence type="ECO:0000256" key="1">
    <source>
        <dbReference type="ARBA" id="ARBA00022763"/>
    </source>
</evidence>
<dbReference type="InterPro" id="IPR041663">
    <property type="entry name" value="DisA/LigA_HHH"/>
</dbReference>
<dbReference type="Proteomes" id="UP000694385">
    <property type="component" value="Unassembled WGS sequence"/>
</dbReference>
<evidence type="ECO:0000313" key="5">
    <source>
        <dbReference type="Ensembl" id="ENSJJAP00000008549.1"/>
    </source>
</evidence>
<dbReference type="PANTHER" id="PTHR31786:SF2">
    <property type="entry name" value="FANCONI ANEMIA CORE COMPLEX-ASSOCIATED PROTEIN 24"/>
    <property type="match status" value="1"/>
</dbReference>
<evidence type="ECO:0000259" key="3">
    <source>
        <dbReference type="Pfam" id="PF12826"/>
    </source>
</evidence>
<dbReference type="OMA" id="VIVNEKW"/>
<dbReference type="AlphaFoldDB" id="A0A8C5NYB0"/>
<feature type="domain" description="Fanconi anemia core complex-associated protein 24 pseudonuclease" evidence="4">
    <location>
        <begin position="12"/>
        <end position="38"/>
    </location>
</feature>
<feature type="domain" description="DisA/LigA helix-hairpin-helix motif" evidence="3">
    <location>
        <begin position="112"/>
        <end position="159"/>
    </location>
</feature>
<proteinExistence type="predicted"/>